<reference evidence="3" key="1">
    <citation type="journal article" date="2011" name="Nat. Biotechnol.">
        <title>The genomic sequence of the Chinese hamster ovary (CHO)-K1 cell line.</title>
        <authorList>
            <person name="Xu X."/>
            <person name="Nagarajan H."/>
            <person name="Lewis N.E."/>
            <person name="Pan S."/>
            <person name="Cai Z."/>
            <person name="Liu X."/>
            <person name="Chen W."/>
            <person name="Xie M."/>
            <person name="Wang W."/>
            <person name="Hammond S."/>
            <person name="Andersen M.R."/>
            <person name="Neff N."/>
            <person name="Passarelli B."/>
            <person name="Koh W."/>
            <person name="Fan H.C."/>
            <person name="Wang J."/>
            <person name="Gui Y."/>
            <person name="Lee K.H."/>
            <person name="Betenbaugh M.J."/>
            <person name="Quake S.R."/>
            <person name="Famili I."/>
            <person name="Palsson B.O."/>
            <person name="Wang J."/>
        </authorList>
    </citation>
    <scope>NUCLEOTIDE SEQUENCE [LARGE SCALE GENOMIC DNA]</scope>
    <source>
        <strain evidence="3">CHO K1 cell line</strain>
    </source>
</reference>
<feature type="compositionally biased region" description="Polar residues" evidence="1">
    <location>
        <begin position="64"/>
        <end position="77"/>
    </location>
</feature>
<dbReference type="AlphaFoldDB" id="G3HCG6"/>
<gene>
    <name evidence="2" type="ORF">I79_008175</name>
</gene>
<accession>G3HCG6</accession>
<feature type="region of interest" description="Disordered" evidence="1">
    <location>
        <begin position="1"/>
        <end position="77"/>
    </location>
</feature>
<protein>
    <submittedName>
        <fullName evidence="2">Uncharacterized protein</fullName>
    </submittedName>
</protein>
<evidence type="ECO:0000313" key="3">
    <source>
        <dbReference type="Proteomes" id="UP000001075"/>
    </source>
</evidence>
<dbReference type="EMBL" id="JH000282">
    <property type="protein sequence ID" value="EGV93702.1"/>
    <property type="molecule type" value="Genomic_DNA"/>
</dbReference>
<evidence type="ECO:0000256" key="1">
    <source>
        <dbReference type="SAM" id="MobiDB-lite"/>
    </source>
</evidence>
<sequence length="77" mass="8235">MGLSDHPRAVFTGGSAHLYPPKPPTSPLEAGSPISQPGPPGSPLQKQDLNSKPAPRRPLPWASLQKSPHWLSQRQGL</sequence>
<evidence type="ECO:0000313" key="2">
    <source>
        <dbReference type="EMBL" id="EGV93702.1"/>
    </source>
</evidence>
<dbReference type="InParanoid" id="G3HCG6"/>
<proteinExistence type="predicted"/>
<organism evidence="2 3">
    <name type="scientific">Cricetulus griseus</name>
    <name type="common">Chinese hamster</name>
    <name type="synonym">Cricetulus barabensis griseus</name>
    <dbReference type="NCBI Taxonomy" id="10029"/>
    <lineage>
        <taxon>Eukaryota</taxon>
        <taxon>Metazoa</taxon>
        <taxon>Chordata</taxon>
        <taxon>Craniata</taxon>
        <taxon>Vertebrata</taxon>
        <taxon>Euteleostomi</taxon>
        <taxon>Mammalia</taxon>
        <taxon>Eutheria</taxon>
        <taxon>Euarchontoglires</taxon>
        <taxon>Glires</taxon>
        <taxon>Rodentia</taxon>
        <taxon>Myomorpha</taxon>
        <taxon>Muroidea</taxon>
        <taxon>Cricetidae</taxon>
        <taxon>Cricetinae</taxon>
        <taxon>Cricetulus</taxon>
    </lineage>
</organism>
<name>G3HCG6_CRIGR</name>
<dbReference type="Proteomes" id="UP000001075">
    <property type="component" value="Unassembled WGS sequence"/>
</dbReference>